<evidence type="ECO:0000256" key="2">
    <source>
        <dbReference type="ARBA" id="ARBA00001946"/>
    </source>
</evidence>
<keyword evidence="7 10" id="KW-0479">Metal-binding</keyword>
<dbReference type="InterPro" id="IPR012337">
    <property type="entry name" value="RNaseH-like_sf"/>
</dbReference>
<dbReference type="Proteomes" id="UP000885792">
    <property type="component" value="Unassembled WGS sequence"/>
</dbReference>
<keyword evidence="9 10" id="KW-0378">Hydrolase</keyword>
<proteinExistence type="inferred from homology"/>
<dbReference type="GO" id="GO:0005737">
    <property type="term" value="C:cytoplasm"/>
    <property type="evidence" value="ECO:0007669"/>
    <property type="project" value="UniProtKB-SubCell"/>
</dbReference>
<gene>
    <name evidence="13" type="ORF">ENJ61_02040</name>
</gene>
<feature type="domain" description="RNase H type-2" evidence="12">
    <location>
        <begin position="74"/>
        <end position="268"/>
    </location>
</feature>
<evidence type="ECO:0000259" key="12">
    <source>
        <dbReference type="PROSITE" id="PS51975"/>
    </source>
</evidence>
<evidence type="ECO:0000256" key="4">
    <source>
        <dbReference type="ARBA" id="ARBA00004496"/>
    </source>
</evidence>
<comment type="caution">
    <text evidence="13">The sequence shown here is derived from an EMBL/GenBank/DDBJ whole genome shotgun (WGS) entry which is preliminary data.</text>
</comment>
<evidence type="ECO:0000313" key="13">
    <source>
        <dbReference type="EMBL" id="HHJ63663.1"/>
    </source>
</evidence>
<dbReference type="InterPro" id="IPR012295">
    <property type="entry name" value="TBP_dom_sf"/>
</dbReference>
<keyword evidence="6 10" id="KW-0540">Nuclease</keyword>
<evidence type="ECO:0000256" key="9">
    <source>
        <dbReference type="ARBA" id="ARBA00022801"/>
    </source>
</evidence>
<dbReference type="GO" id="GO:0043137">
    <property type="term" value="P:DNA replication, removal of RNA primer"/>
    <property type="evidence" value="ECO:0007669"/>
    <property type="project" value="TreeGrafter"/>
</dbReference>
<dbReference type="SUPFAM" id="SSF53098">
    <property type="entry name" value="Ribonuclease H-like"/>
    <property type="match status" value="1"/>
</dbReference>
<evidence type="ECO:0000256" key="7">
    <source>
        <dbReference type="ARBA" id="ARBA00022723"/>
    </source>
</evidence>
<dbReference type="InterPro" id="IPR024567">
    <property type="entry name" value="RNase_HII/HIII_dom"/>
</dbReference>
<evidence type="ECO:0000256" key="6">
    <source>
        <dbReference type="ARBA" id="ARBA00022722"/>
    </source>
</evidence>
<comment type="cofactor">
    <cofactor evidence="10">
        <name>Mn(2+)</name>
        <dbReference type="ChEBI" id="CHEBI:29035"/>
    </cofactor>
    <cofactor evidence="10">
        <name>Mg(2+)</name>
        <dbReference type="ChEBI" id="CHEBI:18420"/>
    </cofactor>
    <text evidence="10">Manganese or magnesium. Binds 1 divalent metal ion per monomer in the absence of substrate. May bind a second metal ion after substrate binding.</text>
</comment>
<protein>
    <recommendedName>
        <fullName evidence="11">Ribonuclease</fullName>
        <ecNumber evidence="11">3.1.26.4</ecNumber>
    </recommendedName>
</protein>
<dbReference type="GO" id="GO:0003723">
    <property type="term" value="F:RNA binding"/>
    <property type="evidence" value="ECO:0007669"/>
    <property type="project" value="UniProtKB-UniRule"/>
</dbReference>
<evidence type="ECO:0000256" key="3">
    <source>
        <dbReference type="ARBA" id="ARBA00004065"/>
    </source>
</evidence>
<reference evidence="13" key="1">
    <citation type="journal article" date="2020" name="mSystems">
        <title>Genome- and Community-Level Interaction Insights into Carbon Utilization and Element Cycling Functions of Hydrothermarchaeota in Hydrothermal Sediment.</title>
        <authorList>
            <person name="Zhou Z."/>
            <person name="Liu Y."/>
            <person name="Xu W."/>
            <person name="Pan J."/>
            <person name="Luo Z.H."/>
            <person name="Li M."/>
        </authorList>
    </citation>
    <scope>NUCLEOTIDE SEQUENCE [LARGE SCALE GENOMIC DNA]</scope>
    <source>
        <strain evidence="13">HyVt-501</strain>
    </source>
</reference>
<dbReference type="GO" id="GO:0032299">
    <property type="term" value="C:ribonuclease H2 complex"/>
    <property type="evidence" value="ECO:0007669"/>
    <property type="project" value="TreeGrafter"/>
</dbReference>
<sequence>MRSLRIPPDQIENVRTFLENQPGTERRSVSNALWSFTNGRTFFTLYPSGILLVQGEDVSYWVGRILEQIPVPEGSVAGCDEAGKGEIFGPLVLCCVLVRPESYREVLRTAPRDTKRMKREEVLRKAEELKPLVRARFVNISPRRFNTLLDTYGNVNRLMDEAYTKLVRRMKEEFSPRRIAIDAYSPRNPFEGEESVLFESKGEDRYPEISAAAILAKERYLRSLRKLEETFGIKIPGGSGREAKELARRLVETRKDIAPDLLKMNFVR</sequence>
<comment type="subcellular location">
    <subcellularLocation>
        <location evidence="4">Cytoplasm</location>
    </subcellularLocation>
</comment>
<feature type="binding site" evidence="10">
    <location>
        <position position="182"/>
    </location>
    <ligand>
        <name>a divalent metal cation</name>
        <dbReference type="ChEBI" id="CHEBI:60240"/>
    </ligand>
</feature>
<evidence type="ECO:0000256" key="10">
    <source>
        <dbReference type="PROSITE-ProRule" id="PRU01319"/>
    </source>
</evidence>
<dbReference type="Pfam" id="PF01351">
    <property type="entry name" value="RNase_HII"/>
    <property type="match status" value="1"/>
</dbReference>
<name>A0A7C5L8Q7_AQUAO</name>
<evidence type="ECO:0000256" key="11">
    <source>
        <dbReference type="RuleBase" id="RU003515"/>
    </source>
</evidence>
<dbReference type="Gene3D" id="3.30.310.10">
    <property type="entry name" value="TATA-Binding Protein"/>
    <property type="match status" value="1"/>
</dbReference>
<comment type="function">
    <text evidence="3 11">Endonuclease that specifically degrades the RNA of RNA-DNA hybrids.</text>
</comment>
<accession>A0A7C5L8Q7</accession>
<dbReference type="PANTHER" id="PTHR10954">
    <property type="entry name" value="RIBONUCLEASE H2 SUBUNIT A"/>
    <property type="match status" value="1"/>
</dbReference>
<dbReference type="AlphaFoldDB" id="A0A7C5L8Q7"/>
<evidence type="ECO:0000256" key="1">
    <source>
        <dbReference type="ARBA" id="ARBA00000077"/>
    </source>
</evidence>
<dbReference type="InterPro" id="IPR001352">
    <property type="entry name" value="RNase_HII/HIII"/>
</dbReference>
<dbReference type="GO" id="GO:0006298">
    <property type="term" value="P:mismatch repair"/>
    <property type="evidence" value="ECO:0007669"/>
    <property type="project" value="TreeGrafter"/>
</dbReference>
<evidence type="ECO:0000256" key="5">
    <source>
        <dbReference type="ARBA" id="ARBA00022490"/>
    </source>
</evidence>
<evidence type="ECO:0000256" key="8">
    <source>
        <dbReference type="ARBA" id="ARBA00022759"/>
    </source>
</evidence>
<organism evidence="13">
    <name type="scientific">Aquifex aeolicus</name>
    <dbReference type="NCBI Taxonomy" id="63363"/>
    <lineage>
        <taxon>Bacteria</taxon>
        <taxon>Pseudomonadati</taxon>
        <taxon>Aquificota</taxon>
        <taxon>Aquificia</taxon>
        <taxon>Aquificales</taxon>
        <taxon>Aquificaceae</taxon>
        <taxon>Aquifex</taxon>
    </lineage>
</organism>
<dbReference type="EC" id="3.1.26.4" evidence="11"/>
<dbReference type="Gene3D" id="3.30.420.10">
    <property type="entry name" value="Ribonuclease H-like superfamily/Ribonuclease H"/>
    <property type="match status" value="1"/>
</dbReference>
<dbReference type="EMBL" id="DRNB01000070">
    <property type="protein sequence ID" value="HHJ63663.1"/>
    <property type="molecule type" value="Genomic_DNA"/>
</dbReference>
<comment type="cofactor">
    <cofactor evidence="2">
        <name>Mg(2+)</name>
        <dbReference type="ChEBI" id="CHEBI:18420"/>
    </cofactor>
</comment>
<dbReference type="PANTHER" id="PTHR10954:SF18">
    <property type="entry name" value="RIBONUCLEASE HII"/>
    <property type="match status" value="1"/>
</dbReference>
<keyword evidence="5" id="KW-0963">Cytoplasm</keyword>
<comment type="catalytic activity">
    <reaction evidence="1 10 11">
        <text>Endonucleolytic cleavage to 5'-phosphomonoester.</text>
        <dbReference type="EC" id="3.1.26.4"/>
    </reaction>
</comment>
<dbReference type="GO" id="GO:0004523">
    <property type="term" value="F:RNA-DNA hybrid ribonuclease activity"/>
    <property type="evidence" value="ECO:0007669"/>
    <property type="project" value="UniProtKB-UniRule"/>
</dbReference>
<dbReference type="GO" id="GO:0046872">
    <property type="term" value="F:metal ion binding"/>
    <property type="evidence" value="ECO:0007669"/>
    <property type="project" value="UniProtKB-KW"/>
</dbReference>
<feature type="binding site" evidence="10">
    <location>
        <position position="81"/>
    </location>
    <ligand>
        <name>a divalent metal cation</name>
        <dbReference type="ChEBI" id="CHEBI:60240"/>
    </ligand>
</feature>
<comment type="similarity">
    <text evidence="11">Belongs to the RNase HII family.</text>
</comment>
<feature type="binding site" evidence="10">
    <location>
        <position position="80"/>
    </location>
    <ligand>
        <name>a divalent metal cation</name>
        <dbReference type="ChEBI" id="CHEBI:60240"/>
    </ligand>
</feature>
<keyword evidence="8 10" id="KW-0255">Endonuclease</keyword>
<dbReference type="PROSITE" id="PS51975">
    <property type="entry name" value="RNASE_H_2"/>
    <property type="match status" value="1"/>
</dbReference>
<dbReference type="InterPro" id="IPR036397">
    <property type="entry name" value="RNaseH_sf"/>
</dbReference>